<keyword evidence="2" id="KW-0812">Transmembrane</keyword>
<proteinExistence type="predicted"/>
<dbReference type="EMBL" id="LFZW01000001">
    <property type="protein sequence ID" value="KMY51034.1"/>
    <property type="molecule type" value="Genomic_DNA"/>
</dbReference>
<evidence type="ECO:0000256" key="2">
    <source>
        <dbReference type="SAM" id="Phobius"/>
    </source>
</evidence>
<feature type="region of interest" description="Disordered" evidence="1">
    <location>
        <begin position="37"/>
        <end position="59"/>
    </location>
</feature>
<reference evidence="4" key="1">
    <citation type="submission" date="2015-07" db="EMBL/GenBank/DDBJ databases">
        <title>Genome sequencing project for genomic taxonomy and phylogenomics of Bacillus-like bacteria.</title>
        <authorList>
            <person name="Liu B."/>
            <person name="Wang J."/>
            <person name="Zhu Y."/>
            <person name="Liu G."/>
            <person name="Chen Q."/>
            <person name="Chen Z."/>
            <person name="Lan J."/>
            <person name="Che J."/>
            <person name="Ge C."/>
            <person name="Shi H."/>
            <person name="Pan Z."/>
            <person name="Liu X."/>
        </authorList>
    </citation>
    <scope>NUCLEOTIDE SEQUENCE [LARGE SCALE GENOMIC DNA]</scope>
    <source>
        <strain evidence="4">FJAT-27997</strain>
    </source>
</reference>
<evidence type="ECO:0000313" key="4">
    <source>
        <dbReference type="Proteomes" id="UP000037146"/>
    </source>
</evidence>
<evidence type="ECO:0000256" key="1">
    <source>
        <dbReference type="SAM" id="MobiDB-lite"/>
    </source>
</evidence>
<accession>A0A0K9GWG8</accession>
<keyword evidence="2" id="KW-0472">Membrane</keyword>
<evidence type="ECO:0000313" key="3">
    <source>
        <dbReference type="EMBL" id="KMY51034.1"/>
    </source>
</evidence>
<sequence length="129" mass="15532">MLNYNQVTKDTLQFFQVLQTYLNQSVSSFKKELRLKERRNRKQSRRLEQSPWLKKKNGKSYTDKYKCKKKRELYLLKPCSPFSIFIMVKLYLFLTILEFGSTYPAKDLKYNLHLLQTEAVYTNSIVPYP</sequence>
<name>A0A0K9GWG8_9BACI</name>
<gene>
    <name evidence="3" type="ORF">AC625_17115</name>
</gene>
<feature type="transmembrane region" description="Helical" evidence="2">
    <location>
        <begin position="74"/>
        <end position="94"/>
    </location>
</feature>
<dbReference type="PATRIC" id="fig|1679170.3.peg.3894"/>
<dbReference type="AlphaFoldDB" id="A0A0K9GWG8"/>
<protein>
    <submittedName>
        <fullName evidence="3">Uncharacterized protein</fullName>
    </submittedName>
</protein>
<organism evidence="3 4">
    <name type="scientific">Peribacillus loiseleuriae</name>
    <dbReference type="NCBI Taxonomy" id="1679170"/>
    <lineage>
        <taxon>Bacteria</taxon>
        <taxon>Bacillati</taxon>
        <taxon>Bacillota</taxon>
        <taxon>Bacilli</taxon>
        <taxon>Bacillales</taxon>
        <taxon>Bacillaceae</taxon>
        <taxon>Peribacillus</taxon>
    </lineage>
</organism>
<keyword evidence="4" id="KW-1185">Reference proteome</keyword>
<keyword evidence="2" id="KW-1133">Transmembrane helix</keyword>
<comment type="caution">
    <text evidence="3">The sequence shown here is derived from an EMBL/GenBank/DDBJ whole genome shotgun (WGS) entry which is preliminary data.</text>
</comment>
<dbReference type="Proteomes" id="UP000037146">
    <property type="component" value="Unassembled WGS sequence"/>
</dbReference>